<evidence type="ECO:0000313" key="1">
    <source>
        <dbReference type="EMBL" id="KKL81397.1"/>
    </source>
</evidence>
<feature type="non-terminal residue" evidence="1">
    <location>
        <position position="1"/>
    </location>
</feature>
<comment type="caution">
    <text evidence="1">The sequence shown here is derived from an EMBL/GenBank/DDBJ whole genome shotgun (WGS) entry which is preliminary data.</text>
</comment>
<sequence length="277" mass="29757">YRSLTWSLNTLWSWHCRRGRSRRVQEDQALASKVAALERRIRDLERLLTLGLAGDGGVEATLRQHTVLLGRLIGDATLGNVLMGPFPSTLPPQMMRRDDGPFYLGGTIGVQPADGTFSVQPDVLYALPFHMASSPNFMDEIAIEVSTINVGGAGNARLGIYEDDGSIYPGRLLKDAGTTITGLLGPHKLTVNESAPRGLKWLVVVFDVAAELRTTAVLQSAGSWAMLGAGPGNLNFNAIGYQVSFGYAALPEIYPAGGTRQGSLPIVYLSFKPGGWS</sequence>
<dbReference type="AlphaFoldDB" id="A0A0F9I203"/>
<organism evidence="1">
    <name type="scientific">marine sediment metagenome</name>
    <dbReference type="NCBI Taxonomy" id="412755"/>
    <lineage>
        <taxon>unclassified sequences</taxon>
        <taxon>metagenomes</taxon>
        <taxon>ecological metagenomes</taxon>
    </lineage>
</organism>
<gene>
    <name evidence="1" type="ORF">LCGC14_1995140</name>
</gene>
<accession>A0A0F9I203</accession>
<proteinExistence type="predicted"/>
<reference evidence="1" key="1">
    <citation type="journal article" date="2015" name="Nature">
        <title>Complex archaea that bridge the gap between prokaryotes and eukaryotes.</title>
        <authorList>
            <person name="Spang A."/>
            <person name="Saw J.H."/>
            <person name="Jorgensen S.L."/>
            <person name="Zaremba-Niedzwiedzka K."/>
            <person name="Martijn J."/>
            <person name="Lind A.E."/>
            <person name="van Eijk R."/>
            <person name="Schleper C."/>
            <person name="Guy L."/>
            <person name="Ettema T.J."/>
        </authorList>
    </citation>
    <scope>NUCLEOTIDE SEQUENCE</scope>
</reference>
<dbReference type="EMBL" id="LAZR01022574">
    <property type="protein sequence ID" value="KKL81397.1"/>
    <property type="molecule type" value="Genomic_DNA"/>
</dbReference>
<protein>
    <submittedName>
        <fullName evidence="1">Uncharacterized protein</fullName>
    </submittedName>
</protein>
<name>A0A0F9I203_9ZZZZ</name>